<proteinExistence type="predicted"/>
<gene>
    <name evidence="1" type="ORF">SAMN06296427_11210</name>
</gene>
<sequence>MIKFIHIKFIAFVLAFFMLILPQQPTFSGENHAYTTEVISAKFKFIINT</sequence>
<reference evidence="1 2" key="1">
    <citation type="submission" date="2017-04" db="EMBL/GenBank/DDBJ databases">
        <authorList>
            <person name="Afonso C.L."/>
            <person name="Miller P.J."/>
            <person name="Scott M.A."/>
            <person name="Spackman E."/>
            <person name="Goraichik I."/>
            <person name="Dimitrov K.M."/>
            <person name="Suarez D.L."/>
            <person name="Swayne D.E."/>
        </authorList>
    </citation>
    <scope>NUCLEOTIDE SEQUENCE [LARGE SCALE GENOMIC DNA]</scope>
    <source>
        <strain evidence="1 2">CGMCC 1.12708</strain>
    </source>
</reference>
<dbReference type="Proteomes" id="UP000192393">
    <property type="component" value="Unassembled WGS sequence"/>
</dbReference>
<name>A0A1W2CWS8_9FLAO</name>
<evidence type="ECO:0000313" key="1">
    <source>
        <dbReference type="EMBL" id="SMC89312.1"/>
    </source>
</evidence>
<accession>A0A1W2CWS8</accession>
<dbReference type="STRING" id="1434700.SAMN06296427_11210"/>
<organism evidence="1 2">
    <name type="scientific">Moheibacter sediminis</name>
    <dbReference type="NCBI Taxonomy" id="1434700"/>
    <lineage>
        <taxon>Bacteria</taxon>
        <taxon>Pseudomonadati</taxon>
        <taxon>Bacteroidota</taxon>
        <taxon>Flavobacteriia</taxon>
        <taxon>Flavobacteriales</taxon>
        <taxon>Weeksellaceae</taxon>
        <taxon>Moheibacter</taxon>
    </lineage>
</organism>
<evidence type="ECO:0000313" key="2">
    <source>
        <dbReference type="Proteomes" id="UP000192393"/>
    </source>
</evidence>
<dbReference type="AlphaFoldDB" id="A0A1W2CWS8"/>
<protein>
    <submittedName>
        <fullName evidence="1">Uncharacterized protein</fullName>
    </submittedName>
</protein>
<keyword evidence="2" id="KW-1185">Reference proteome</keyword>
<dbReference type="EMBL" id="FWXS01000012">
    <property type="protein sequence ID" value="SMC89312.1"/>
    <property type="molecule type" value="Genomic_DNA"/>
</dbReference>